<evidence type="ECO:0000313" key="1">
    <source>
        <dbReference type="EMBL" id="VFJ14677.1"/>
    </source>
</evidence>
<name>A0A484ID74_9ARCH</name>
<accession>A0A484ID74</accession>
<dbReference type="EMBL" id="LR216287">
    <property type="protein sequence ID" value="VFJ14677.1"/>
    <property type="molecule type" value="Genomic_DNA"/>
</dbReference>
<proteinExistence type="predicted"/>
<organism evidence="1 2">
    <name type="scientific">Candidatus Nitrosocosmicus franklandianus</name>
    <dbReference type="NCBI Taxonomy" id="1798806"/>
    <lineage>
        <taxon>Archaea</taxon>
        <taxon>Nitrososphaerota</taxon>
        <taxon>Nitrososphaeria</taxon>
        <taxon>Nitrososphaerales</taxon>
        <taxon>Nitrososphaeraceae</taxon>
        <taxon>Candidatus Nitrosocosmicus</taxon>
    </lineage>
</organism>
<protein>
    <submittedName>
        <fullName evidence="1">Uncharacterized protein</fullName>
    </submittedName>
</protein>
<dbReference type="Proteomes" id="UP000294299">
    <property type="component" value="Chromosome NFRAN"/>
</dbReference>
<sequence length="51" mass="6030">MMKDRKGIYEGDCNGWQWAQAEQAEIERQSKEHKKIEEEIGLSLFLLLVYS</sequence>
<gene>
    <name evidence="1" type="ORF">NFRAN_2355</name>
</gene>
<reference evidence="1 2" key="1">
    <citation type="submission" date="2019-02" db="EMBL/GenBank/DDBJ databases">
        <authorList>
            <person name="Lehtovirta-Morley E L."/>
        </authorList>
    </citation>
    <scope>NUCLEOTIDE SEQUENCE [LARGE SCALE GENOMIC DNA]</scope>
    <source>
        <strain evidence="1">NFRAN1</strain>
    </source>
</reference>
<keyword evidence="2" id="KW-1185">Reference proteome</keyword>
<dbReference type="KEGG" id="nfn:NFRAN_2355"/>
<evidence type="ECO:0000313" key="2">
    <source>
        <dbReference type="Proteomes" id="UP000294299"/>
    </source>
</evidence>
<dbReference type="AlphaFoldDB" id="A0A484ID74"/>